<feature type="transmembrane region" description="Helical" evidence="5">
    <location>
        <begin position="532"/>
        <end position="550"/>
    </location>
</feature>
<dbReference type="GO" id="GO:0016020">
    <property type="term" value="C:membrane"/>
    <property type="evidence" value="ECO:0007669"/>
    <property type="project" value="UniProtKB-SubCell"/>
</dbReference>
<organism evidence="6 7">
    <name type="scientific">Salinibacillus xinjiangensis</name>
    <dbReference type="NCBI Taxonomy" id="1229268"/>
    <lineage>
        <taxon>Bacteria</taxon>
        <taxon>Bacillati</taxon>
        <taxon>Bacillota</taxon>
        <taxon>Bacilli</taxon>
        <taxon>Bacillales</taxon>
        <taxon>Bacillaceae</taxon>
        <taxon>Salinibacillus</taxon>
    </lineage>
</organism>
<dbReference type="Pfam" id="PF03323">
    <property type="entry name" value="GerA"/>
    <property type="match status" value="2"/>
</dbReference>
<dbReference type="EMBL" id="WJNH01000007">
    <property type="protein sequence ID" value="MRG87115.1"/>
    <property type="molecule type" value="Genomic_DNA"/>
</dbReference>
<feature type="transmembrane region" description="Helical" evidence="5">
    <location>
        <begin position="557"/>
        <end position="578"/>
    </location>
</feature>
<feature type="region of interest" description="Disordered" evidence="4">
    <location>
        <begin position="1"/>
        <end position="26"/>
    </location>
</feature>
<dbReference type="OrthoDB" id="9772630at2"/>
<dbReference type="Proteomes" id="UP000480185">
    <property type="component" value="Unassembled WGS sequence"/>
</dbReference>
<feature type="compositionally biased region" description="Polar residues" evidence="4">
    <location>
        <begin position="15"/>
        <end position="26"/>
    </location>
</feature>
<keyword evidence="5" id="KW-1133">Transmembrane helix</keyword>
<comment type="caution">
    <text evidence="6">The sequence shown here is derived from an EMBL/GenBank/DDBJ whole genome shotgun (WGS) entry which is preliminary data.</text>
</comment>
<keyword evidence="5" id="KW-0812">Transmembrane</keyword>
<dbReference type="PANTHER" id="PTHR22550">
    <property type="entry name" value="SPORE GERMINATION PROTEIN"/>
    <property type="match status" value="1"/>
</dbReference>
<keyword evidence="7" id="KW-1185">Reference proteome</keyword>
<evidence type="ECO:0000256" key="3">
    <source>
        <dbReference type="ARBA" id="ARBA00023136"/>
    </source>
</evidence>
<evidence type="ECO:0000256" key="5">
    <source>
        <dbReference type="SAM" id="Phobius"/>
    </source>
</evidence>
<sequence>MKKKFRDMFGKKQQKPVQTNNIPSNLSSPLVTNLDENVKTVKSKLGNSSDLVTRSIKIGKNQPVRAVILYMDGLADKKFIQDFITETLMLDIRITDLGEGQTISQKQSEAIETKQTQSQGSETKNQDETPSNADQAKKEQTKSDQNSQNNTYQAIQPASSNTSNQKKKTRKPIKLKQLKHKKSSNKQQSSESSESTIGSKQSNQAESGTNEKNQTSKQLSIEQSSSQSSPSTQSNQANQANQQAKQGDFFTILKERSLTGSEVDECHDYFTLFQFLLAGDTIILIDGYAKGFTIGSKGFEKRGVEESSSTTVIRGPKDGFSETLRTNTSLIRRRLKDPSLWIENMVIGEKTHTDIAVCYMKGIVNDDVVQEVKKRLKDIEIDAILESGYIEELIQDKTYTPFPTINNSERPDAVCAGLLEGRVAIMVDGTPFVLLVPSLFVDFFQSSEDYYQRSDIGSALRLLRFVCFFLALLTPSAYIALTTFHQEMIPTQLLISLAAQREGVPFPAYVEALMMEITFEILREAGTRMPRAVGNAISIVGALVLGQAAVEAGIVSSAMVIVVSLTAISSFVFPSFNISISVRLLRFIFMTLAAMFGLVGIILGLLVMVMHMASLRSFGIPYLSPMGPFIPGDQKDSLIRLPLWRLRTRPKLISQKDMEREDTEPAKPKQK</sequence>
<feature type="compositionally biased region" description="Polar residues" evidence="4">
    <location>
        <begin position="103"/>
        <end position="134"/>
    </location>
</feature>
<feature type="transmembrane region" description="Helical" evidence="5">
    <location>
        <begin position="584"/>
        <end position="609"/>
    </location>
</feature>
<feature type="region of interest" description="Disordered" evidence="4">
    <location>
        <begin position="103"/>
        <end position="244"/>
    </location>
</feature>
<dbReference type="PANTHER" id="PTHR22550:SF5">
    <property type="entry name" value="LEUCINE ZIPPER PROTEIN 4"/>
    <property type="match status" value="1"/>
</dbReference>
<dbReference type="InterPro" id="IPR004995">
    <property type="entry name" value="Spore_Ger"/>
</dbReference>
<feature type="compositionally biased region" description="Polar residues" evidence="4">
    <location>
        <begin position="143"/>
        <end position="164"/>
    </location>
</feature>
<evidence type="ECO:0000256" key="1">
    <source>
        <dbReference type="ARBA" id="ARBA00004141"/>
    </source>
</evidence>
<evidence type="ECO:0000256" key="4">
    <source>
        <dbReference type="SAM" id="MobiDB-lite"/>
    </source>
</evidence>
<feature type="compositionally biased region" description="Polar residues" evidence="4">
    <location>
        <begin position="203"/>
        <end position="215"/>
    </location>
</feature>
<accession>A0A6G1X885</accession>
<feature type="compositionally biased region" description="Low complexity" evidence="4">
    <location>
        <begin position="216"/>
        <end position="244"/>
    </location>
</feature>
<keyword evidence="3 5" id="KW-0472">Membrane</keyword>
<feature type="transmembrane region" description="Helical" evidence="5">
    <location>
        <begin position="462"/>
        <end position="481"/>
    </location>
</feature>
<proteinExistence type="inferred from homology"/>
<dbReference type="InterPro" id="IPR050768">
    <property type="entry name" value="UPF0353/GerABKA_families"/>
</dbReference>
<feature type="compositionally biased region" description="Low complexity" evidence="4">
    <location>
        <begin position="185"/>
        <end position="202"/>
    </location>
</feature>
<gene>
    <name evidence="6" type="ORF">GH754_12425</name>
</gene>
<evidence type="ECO:0000313" key="7">
    <source>
        <dbReference type="Proteomes" id="UP000480185"/>
    </source>
</evidence>
<protein>
    <submittedName>
        <fullName evidence="6">Spore germination protein</fullName>
    </submittedName>
</protein>
<feature type="compositionally biased region" description="Basic residues" evidence="4">
    <location>
        <begin position="165"/>
        <end position="184"/>
    </location>
</feature>
<dbReference type="AlphaFoldDB" id="A0A6G1X885"/>
<comment type="subcellular location">
    <subcellularLocation>
        <location evidence="1">Membrane</location>
        <topology evidence="1">Multi-pass membrane protein</topology>
    </subcellularLocation>
</comment>
<dbReference type="GO" id="GO:0009847">
    <property type="term" value="P:spore germination"/>
    <property type="evidence" value="ECO:0007669"/>
    <property type="project" value="InterPro"/>
</dbReference>
<name>A0A6G1X885_9BACI</name>
<feature type="compositionally biased region" description="Basic and acidic residues" evidence="4">
    <location>
        <begin position="1"/>
        <end position="10"/>
    </location>
</feature>
<comment type="similarity">
    <text evidence="2">Belongs to the GerABKA family.</text>
</comment>
<reference evidence="6 7" key="1">
    <citation type="submission" date="2019-11" db="EMBL/GenBank/DDBJ databases">
        <authorList>
            <person name="Li J."/>
        </authorList>
    </citation>
    <scope>NUCLEOTIDE SEQUENCE [LARGE SCALE GENOMIC DNA]</scope>
    <source>
        <strain evidence="6 7">J4</strain>
    </source>
</reference>
<evidence type="ECO:0000313" key="6">
    <source>
        <dbReference type="EMBL" id="MRG87115.1"/>
    </source>
</evidence>
<evidence type="ECO:0000256" key="2">
    <source>
        <dbReference type="ARBA" id="ARBA00005278"/>
    </source>
</evidence>